<organism evidence="1">
    <name type="scientific">uncultured Caudovirales phage</name>
    <dbReference type="NCBI Taxonomy" id="2100421"/>
    <lineage>
        <taxon>Viruses</taxon>
        <taxon>Duplodnaviria</taxon>
        <taxon>Heunggongvirae</taxon>
        <taxon>Uroviricota</taxon>
        <taxon>Caudoviricetes</taxon>
        <taxon>Peduoviridae</taxon>
        <taxon>Maltschvirus</taxon>
        <taxon>Maltschvirus maltsch</taxon>
    </lineage>
</organism>
<dbReference type="Gene3D" id="3.40.50.300">
    <property type="entry name" value="P-loop containing nucleotide triphosphate hydrolases"/>
    <property type="match status" value="1"/>
</dbReference>
<gene>
    <name evidence="1" type="ORF">UFOVP1264_36</name>
</gene>
<evidence type="ECO:0000313" key="1">
    <source>
        <dbReference type="EMBL" id="CAB4194581.1"/>
    </source>
</evidence>
<dbReference type="EMBL" id="LR797213">
    <property type="protein sequence ID" value="CAB4194581.1"/>
    <property type="molecule type" value="Genomic_DNA"/>
</dbReference>
<protein>
    <recommendedName>
        <fullName evidence="2">Terminase</fullName>
    </recommendedName>
</protein>
<dbReference type="Gene3D" id="3.30.420.240">
    <property type="match status" value="1"/>
</dbReference>
<accession>A0A6J5RLT3</accession>
<sequence length="502" mass="56534">MTVETAPVFNLTRPPTNAEELWWTVKALWGVEIPRVQVCPDHTAPFDAFAEAYFGNEFNWVLWYGSRGTGKSYMLALLALTKAALLEINVTLLGGSMAQSQNIHEHVEFLTQYKHAPRYAIESQIKTQITFTGGNWIRPLPASQKTVRGPHPQMTLLDEIDEMERKIYDAAMGQAMTKPNARGIEVPEMVVASSTWQNPVGTFSSVMAEAQQKGMPIRTWCYREQLKPHGWMDADFIERKRMSVPAEMFRVEYELGEPAGGSRAFDLDKLNKAFVEMEVVDERHAGNDDEWVFEKPDMGGTYAAGADWAKEADMTVIVVYRTDLNPRKIVYLRRFNRKPWPEMIEAFNRVINDYQAMAVHDATGIGNVVHDLVDERVLKFVMSGRARTEMLTNYITAVEQGKYKLARNTPSFDAHKGTTVEEIYNPGRWNAHLADDVAAHALAHHAAERMAPPAGGQGVKKDQRPSNKFLDITPEQETGPVISVGDVRMVDDTAEGIGVFWL</sequence>
<evidence type="ECO:0008006" key="2">
    <source>
        <dbReference type="Google" id="ProtNLM"/>
    </source>
</evidence>
<proteinExistence type="predicted"/>
<reference evidence="1" key="1">
    <citation type="submission" date="2020-05" db="EMBL/GenBank/DDBJ databases">
        <authorList>
            <person name="Chiriac C."/>
            <person name="Salcher M."/>
            <person name="Ghai R."/>
            <person name="Kavagutti S V."/>
        </authorList>
    </citation>
    <scope>NUCLEOTIDE SEQUENCE</scope>
</reference>
<name>A0A6J5RLT3_9CAUD</name>
<dbReference type="InterPro" id="IPR027417">
    <property type="entry name" value="P-loop_NTPase"/>
</dbReference>